<dbReference type="EMBL" id="JAQNSG010000003">
    <property type="protein sequence ID" value="MDC1879307.1"/>
    <property type="molecule type" value="Genomic_DNA"/>
</dbReference>
<accession>A0AAW6GMK7</accession>
<evidence type="ECO:0000313" key="3">
    <source>
        <dbReference type="Proteomes" id="UP001213309"/>
    </source>
</evidence>
<evidence type="ECO:0000313" key="2">
    <source>
        <dbReference type="EMBL" id="MDC1879307.1"/>
    </source>
</evidence>
<dbReference type="AlphaFoldDB" id="A0AAW6GMK7"/>
<name>A0AAW6GMK7_BACUN</name>
<feature type="region of interest" description="Disordered" evidence="1">
    <location>
        <begin position="57"/>
        <end position="76"/>
    </location>
</feature>
<feature type="compositionally biased region" description="Polar residues" evidence="1">
    <location>
        <begin position="59"/>
        <end position="68"/>
    </location>
</feature>
<sequence>MHQTIGWHNRGSLWQGVALSAEPVTAVPSVRAAKKSEVRHNPTASHLRGSIWHRYGSLWRSSGSNKPANKSEFDIG</sequence>
<dbReference type="Proteomes" id="UP001213309">
    <property type="component" value="Unassembled WGS sequence"/>
</dbReference>
<protein>
    <submittedName>
        <fullName evidence="2">Uncharacterized protein</fullName>
    </submittedName>
</protein>
<dbReference type="RefSeq" id="WP_196072482.1">
    <property type="nucleotide sequence ID" value="NZ_JADPCT010000173.1"/>
</dbReference>
<reference evidence="2" key="1">
    <citation type="submission" date="2022-10" db="EMBL/GenBank/DDBJ databases">
        <title>Human gut microbiome strain richness.</title>
        <authorList>
            <person name="Chen-Liaw A."/>
        </authorList>
    </citation>
    <scope>NUCLEOTIDE SEQUENCE</scope>
    <source>
        <strain evidence="2">1001713st2_A4_1001713B170214_170313</strain>
    </source>
</reference>
<proteinExistence type="predicted"/>
<gene>
    <name evidence="2" type="ORF">POZ24_04620</name>
</gene>
<organism evidence="2 3">
    <name type="scientific">Bacteroides uniformis</name>
    <dbReference type="NCBI Taxonomy" id="820"/>
    <lineage>
        <taxon>Bacteria</taxon>
        <taxon>Pseudomonadati</taxon>
        <taxon>Bacteroidota</taxon>
        <taxon>Bacteroidia</taxon>
        <taxon>Bacteroidales</taxon>
        <taxon>Bacteroidaceae</taxon>
        <taxon>Bacteroides</taxon>
    </lineage>
</organism>
<comment type="caution">
    <text evidence="2">The sequence shown here is derived from an EMBL/GenBank/DDBJ whole genome shotgun (WGS) entry which is preliminary data.</text>
</comment>
<evidence type="ECO:0000256" key="1">
    <source>
        <dbReference type="SAM" id="MobiDB-lite"/>
    </source>
</evidence>